<evidence type="ECO:0000313" key="1">
    <source>
        <dbReference type="EMBL" id="KAH7915372.1"/>
    </source>
</evidence>
<accession>A0ACB8AQ53</accession>
<name>A0ACB8AQ53_9AGAM</name>
<reference evidence="1" key="1">
    <citation type="journal article" date="2021" name="New Phytol.">
        <title>Evolutionary innovations through gain and loss of genes in the ectomycorrhizal Boletales.</title>
        <authorList>
            <person name="Wu G."/>
            <person name="Miyauchi S."/>
            <person name="Morin E."/>
            <person name="Kuo A."/>
            <person name="Drula E."/>
            <person name="Varga T."/>
            <person name="Kohler A."/>
            <person name="Feng B."/>
            <person name="Cao Y."/>
            <person name="Lipzen A."/>
            <person name="Daum C."/>
            <person name="Hundley H."/>
            <person name="Pangilinan J."/>
            <person name="Johnson J."/>
            <person name="Barry K."/>
            <person name="LaButti K."/>
            <person name="Ng V."/>
            <person name="Ahrendt S."/>
            <person name="Min B."/>
            <person name="Choi I.G."/>
            <person name="Park H."/>
            <person name="Plett J.M."/>
            <person name="Magnuson J."/>
            <person name="Spatafora J.W."/>
            <person name="Nagy L.G."/>
            <person name="Henrissat B."/>
            <person name="Grigoriev I.V."/>
            <person name="Yang Z.L."/>
            <person name="Xu J."/>
            <person name="Martin F.M."/>
        </authorList>
    </citation>
    <scope>NUCLEOTIDE SEQUENCE</scope>
    <source>
        <strain evidence="1">ATCC 28755</strain>
    </source>
</reference>
<sequence length="841" mass="92799">MQSAPTTESGFIPRKEFIRDQRTTNNFCLLTISGSSLVRLYSFPLTLIADLRRLFDKYYLTASCREDTTQNFCEFTLNGKPWASPKSERTERILLDILSTIYRHGYTFLSTIDYGREHDDRIAITFSIPNNLSLPIPHSPIPGGSGSNLSHQTALRNEKQPPFAISFVSATVLRVMYPPLQSTPAILQAVRGSWPRGVISEKKLSDSSFEFKLKGYKWFHEDTFASDSLRHILSLLTSLDAHACKLVTSLSLSNRSRVKDLWIFTAPNSQDGGDNYIDSSLSHSGSNADIRRSYRVSNPEPSYNPDFSIPPNTLHRRVATAPVHQIPQPYPYGQTYPYNGRIAPDNRLPPIVTNPSFSNSQGIPPTMLRKPAPRAQVPVSVDFDAQEDEDHGQFRTSLASAVPSSVENMTGIGTLARSKLTSTLIYTAPSRYQGEPLDGDAYQSDIAEEVQSLSPSHRGSAARPVSTRSKTPPLLTSHTPRDSRAPLPPVVAGSRASYALDLPSDTEHPLLSPGMFGVRDSVFSSNSVGTEGTCEVPIKWTGMIENIEEVSEEQTDIQEHHTLPNPVLPGGWAMTPEDERREPRSISPRLNAEKARENSEPHDRHMYLEQTRSPQRSLHEIEARVASPELVTDQDTMRKSEAGLIGVMSPPKPFASPPSPPATRPSSRDTANNPTKPRTMSPNSSTQATKTTRNGSGNGWVLVNVEGKHTAEDQHGVPSSSLIATPTSPTHRDRGLRSNTGESSSMSHAAKAIAIIDAKEARMAKDKGKPSGLRRLLSLSRPSKGPEEKKHGVHDSRPRSSESHLNSQDKEKPRGRIRNKLLRSGVAETPPKSERQRINLD</sequence>
<keyword evidence="2" id="KW-1185">Reference proteome</keyword>
<organism evidence="1 2">
    <name type="scientific">Hygrophoropsis aurantiaca</name>
    <dbReference type="NCBI Taxonomy" id="72124"/>
    <lineage>
        <taxon>Eukaryota</taxon>
        <taxon>Fungi</taxon>
        <taxon>Dikarya</taxon>
        <taxon>Basidiomycota</taxon>
        <taxon>Agaricomycotina</taxon>
        <taxon>Agaricomycetes</taxon>
        <taxon>Agaricomycetidae</taxon>
        <taxon>Boletales</taxon>
        <taxon>Coniophorineae</taxon>
        <taxon>Hygrophoropsidaceae</taxon>
        <taxon>Hygrophoropsis</taxon>
    </lineage>
</organism>
<protein>
    <submittedName>
        <fullName evidence="1">Uncharacterized protein</fullName>
    </submittedName>
</protein>
<dbReference type="Proteomes" id="UP000790377">
    <property type="component" value="Unassembled WGS sequence"/>
</dbReference>
<proteinExistence type="predicted"/>
<evidence type="ECO:0000313" key="2">
    <source>
        <dbReference type="Proteomes" id="UP000790377"/>
    </source>
</evidence>
<gene>
    <name evidence="1" type="ORF">BJ138DRAFT_1141965</name>
</gene>
<dbReference type="EMBL" id="MU267601">
    <property type="protein sequence ID" value="KAH7915372.1"/>
    <property type="molecule type" value="Genomic_DNA"/>
</dbReference>
<comment type="caution">
    <text evidence="1">The sequence shown here is derived from an EMBL/GenBank/DDBJ whole genome shotgun (WGS) entry which is preliminary data.</text>
</comment>